<gene>
    <name evidence="7" type="primary">priA</name>
    <name evidence="11" type="ORF">DFR79_11324</name>
</gene>
<dbReference type="NCBIfam" id="TIGR00595">
    <property type="entry name" value="priA"/>
    <property type="match status" value="1"/>
</dbReference>
<keyword evidence="7" id="KW-0479">Metal-binding</keyword>
<keyword evidence="7" id="KW-0235">DNA replication</keyword>
<dbReference type="GO" id="GO:0006269">
    <property type="term" value="P:DNA replication, synthesis of primer"/>
    <property type="evidence" value="ECO:0007669"/>
    <property type="project" value="UniProtKB-KW"/>
</dbReference>
<keyword evidence="7" id="KW-0862">Zinc</keyword>
<dbReference type="GO" id="GO:0003677">
    <property type="term" value="F:DNA binding"/>
    <property type="evidence" value="ECO:0007669"/>
    <property type="project" value="UniProtKB-UniRule"/>
</dbReference>
<dbReference type="InterPro" id="IPR005259">
    <property type="entry name" value="PriA"/>
</dbReference>
<feature type="domain" description="Primosomal protein N C-terminal" evidence="9">
    <location>
        <begin position="647"/>
        <end position="742"/>
    </location>
</feature>
<dbReference type="Pfam" id="PF18319">
    <property type="entry name" value="Zn_ribbon_PriA"/>
    <property type="match status" value="1"/>
</dbReference>
<dbReference type="GO" id="GO:0005524">
    <property type="term" value="F:ATP binding"/>
    <property type="evidence" value="ECO:0007669"/>
    <property type="project" value="UniProtKB-UniRule"/>
</dbReference>
<comment type="function">
    <text evidence="7">Initiates the restart of stalled replication forks, which reloads the replicative helicase on sites other than the origin of replication. Recognizes and binds to abandoned replication forks and remodels them to uncover a helicase loading site. Promotes assembly of the primosome at these replication forks.</text>
</comment>
<keyword evidence="4 7" id="KW-0067">ATP-binding</keyword>
<proteinExistence type="inferred from homology"/>
<feature type="binding site" evidence="7">
    <location>
        <position position="463"/>
    </location>
    <ligand>
        <name>Zn(2+)</name>
        <dbReference type="ChEBI" id="CHEBI:29105"/>
        <label>2</label>
    </ligand>
</feature>
<reference evidence="11 12" key="1">
    <citation type="submission" date="2019-03" db="EMBL/GenBank/DDBJ databases">
        <title>Subsurface microbial communities from deep shales in Ohio and West Virginia, USA.</title>
        <authorList>
            <person name="Wrighton K."/>
        </authorList>
    </citation>
    <scope>NUCLEOTIDE SEQUENCE [LARGE SCALE GENOMIC DNA]</scope>
    <source>
        <strain evidence="11 12">MA284_T2</strain>
    </source>
</reference>
<feature type="binding site" evidence="7">
    <location>
        <position position="454"/>
    </location>
    <ligand>
        <name>Zn(2+)</name>
        <dbReference type="ChEBI" id="CHEBI:29105"/>
        <label>1</label>
    </ligand>
</feature>
<dbReference type="InterPro" id="IPR042115">
    <property type="entry name" value="PriA_3primeBD_sf"/>
</dbReference>
<evidence type="ECO:0000256" key="3">
    <source>
        <dbReference type="ARBA" id="ARBA00022806"/>
    </source>
</evidence>
<dbReference type="Gene3D" id="3.40.50.300">
    <property type="entry name" value="P-loop containing nucleotide triphosphate hydrolases"/>
    <property type="match status" value="2"/>
</dbReference>
<evidence type="ECO:0000259" key="9">
    <source>
        <dbReference type="Pfam" id="PF18074"/>
    </source>
</evidence>
<evidence type="ECO:0000256" key="6">
    <source>
        <dbReference type="ARBA" id="ARBA00023235"/>
    </source>
</evidence>
<dbReference type="GO" id="GO:0008270">
    <property type="term" value="F:zinc ion binding"/>
    <property type="evidence" value="ECO:0007669"/>
    <property type="project" value="UniProtKB-UniRule"/>
</dbReference>
<dbReference type="OrthoDB" id="9759544at2"/>
<dbReference type="PANTHER" id="PTHR30580:SF1">
    <property type="entry name" value="COMF OPERON PROTEIN 1"/>
    <property type="match status" value="1"/>
</dbReference>
<keyword evidence="3 11" id="KW-0347">Helicase</keyword>
<comment type="similarity">
    <text evidence="7">Belongs to the helicase family. PriA subfamily.</text>
</comment>
<evidence type="ECO:0000256" key="1">
    <source>
        <dbReference type="ARBA" id="ARBA00022741"/>
    </source>
</evidence>
<dbReference type="InterPro" id="IPR040498">
    <property type="entry name" value="PriA_CRR"/>
</dbReference>
<organism evidence="11 12">
    <name type="scientific">Halanaerobium saccharolyticum</name>
    <dbReference type="NCBI Taxonomy" id="43595"/>
    <lineage>
        <taxon>Bacteria</taxon>
        <taxon>Bacillati</taxon>
        <taxon>Bacillota</taxon>
        <taxon>Clostridia</taxon>
        <taxon>Halanaerobiales</taxon>
        <taxon>Halanaerobiaceae</taxon>
        <taxon>Halanaerobium</taxon>
    </lineage>
</organism>
<evidence type="ECO:0000313" key="12">
    <source>
        <dbReference type="Proteomes" id="UP000295064"/>
    </source>
</evidence>
<feature type="binding site" evidence="7">
    <location>
        <position position="497"/>
    </location>
    <ligand>
        <name>Zn(2+)</name>
        <dbReference type="ChEBI" id="CHEBI:29105"/>
        <label>1</label>
    </ligand>
</feature>
<evidence type="ECO:0000256" key="5">
    <source>
        <dbReference type="ARBA" id="ARBA00023125"/>
    </source>
</evidence>
<comment type="caution">
    <text evidence="7">As this protein does not have any detectable helicase domains, it probably does not have helicase activity.</text>
</comment>
<dbReference type="FunFam" id="3.40.1440.60:FF:000001">
    <property type="entry name" value="Primosomal protein N"/>
    <property type="match status" value="1"/>
</dbReference>
<comment type="caution">
    <text evidence="11">The sequence shown here is derived from an EMBL/GenBank/DDBJ whole genome shotgun (WGS) entry which is preliminary data.</text>
</comment>
<dbReference type="Gene3D" id="3.40.1440.60">
    <property type="entry name" value="PriA, 3(prime) DNA-binding domain"/>
    <property type="match status" value="1"/>
</dbReference>
<evidence type="ECO:0000256" key="2">
    <source>
        <dbReference type="ARBA" id="ARBA00022801"/>
    </source>
</evidence>
<dbReference type="PANTHER" id="PTHR30580">
    <property type="entry name" value="PRIMOSOMAL PROTEIN N"/>
    <property type="match status" value="1"/>
</dbReference>
<protein>
    <recommendedName>
        <fullName evidence="7">Probable replication restart protein PriA</fullName>
    </recommendedName>
    <alternativeName>
        <fullName evidence="7">Putative ATP-dependent DNA helicase PriA</fullName>
    </alternativeName>
</protein>
<dbReference type="InterPro" id="IPR027417">
    <property type="entry name" value="P-loop_NTPase"/>
</dbReference>
<keyword evidence="6" id="KW-0413">Isomerase</keyword>
<dbReference type="GO" id="GO:0043138">
    <property type="term" value="F:3'-5' DNA helicase activity"/>
    <property type="evidence" value="ECO:0007669"/>
    <property type="project" value="TreeGrafter"/>
</dbReference>
<name>A0A4R6LP69_9FIRM</name>
<feature type="binding site" evidence="7">
    <location>
        <position position="484"/>
    </location>
    <ligand>
        <name>Zn(2+)</name>
        <dbReference type="ChEBI" id="CHEBI:29105"/>
        <label>2</label>
    </ligand>
</feature>
<evidence type="ECO:0000256" key="7">
    <source>
        <dbReference type="HAMAP-Rule" id="MF_00983"/>
    </source>
</evidence>
<dbReference type="GO" id="GO:0006270">
    <property type="term" value="P:DNA replication initiation"/>
    <property type="evidence" value="ECO:0007669"/>
    <property type="project" value="TreeGrafter"/>
</dbReference>
<dbReference type="SUPFAM" id="SSF52540">
    <property type="entry name" value="P-loop containing nucleoside triphosphate hydrolases"/>
    <property type="match status" value="2"/>
</dbReference>
<dbReference type="Pfam" id="PF18074">
    <property type="entry name" value="PriA_C"/>
    <property type="match status" value="1"/>
</dbReference>
<dbReference type="HAMAP" id="MF_00983">
    <property type="entry name" value="PriA"/>
    <property type="match status" value="1"/>
</dbReference>
<keyword evidence="7" id="KW-0639">Primosome</keyword>
<sequence>MKDIVKVVVDLPLKTINKEFDYLLPESLKSEIEVGQLVRVPFGRRKLSAFVTGFKTKSDIKNSKLKKIDSLLYKQSFFGDELLKVFYWTAAYYHAYLAQVIKKALPPGITDQKISKKEVEFLKLNPEITNYKNELNKLKKRAPKQYLILKYLLENSEEKHKFKTVVDSAETSRQTVYRLIDKDLINIYTDIKERIPEVSINFKKEHEFNFQLKQEEKKLLDQFVDNVSEDNISANNSYLLTTENSQRRYNFIIKLLEKLLAEEKNIILLIPEIEKDKVFLGQVNNQFGDEIAFIHSQLSRGERFDQWQQIKKGKVKVAVGARSAIFAPFSELNAVIIMEENNDSYKGQEHPLYHARQIAVKRLKKNNSLLLLESPFPSLESQYHASAGEYQQLKLSSEKSRLQTKIIDMKKEVEKGNLGDLSQDLKAEIKLQLKKNNKIILFLNRRGSANYLICRKCGHVLKCDNCNISLNYHREEHQLRCHYCGLKKEVPDQCPECGSRFISRAGVGTEKIIEQLKVLYQDLKIARVDSDLKEKEVKKRLNDFKKGKIDILVGTSILIRNQFYDQLKFLAVISADTALNSSDFRAAEENYSLLMDLKSLLINKSESKFWLQSYDPDHYSIQSALDPDKYSFYQEEIKIRRQRNYPPFCRLLNIIISAEDEEKAAAKSKKLSIFLDGYREKYLEKLGASPAVLSKIRNKYRWQLILKFNSMRNREYIIQLIEKKFIEKNDNDSVEIRIDVDPYQML</sequence>
<feature type="binding site" evidence="7">
    <location>
        <position position="494"/>
    </location>
    <ligand>
        <name>Zn(2+)</name>
        <dbReference type="ChEBI" id="CHEBI:29105"/>
        <label>1</label>
    </ligand>
</feature>
<comment type="subunit">
    <text evidence="7">Component of the replication restart primosome.</text>
</comment>
<keyword evidence="1 7" id="KW-0547">Nucleotide-binding</keyword>
<dbReference type="EMBL" id="SNWX01000013">
    <property type="protein sequence ID" value="TDO87810.1"/>
    <property type="molecule type" value="Genomic_DNA"/>
</dbReference>
<dbReference type="AlphaFoldDB" id="A0A4R6LP69"/>
<keyword evidence="2" id="KW-0378">Hydrolase</keyword>
<dbReference type="InterPro" id="IPR041222">
    <property type="entry name" value="PriA_3primeBD"/>
</dbReference>
<feature type="binding site" evidence="7">
    <location>
        <position position="466"/>
    </location>
    <ligand>
        <name>Zn(2+)</name>
        <dbReference type="ChEBI" id="CHEBI:29105"/>
        <label>2</label>
    </ligand>
</feature>
<dbReference type="GO" id="GO:0016787">
    <property type="term" value="F:hydrolase activity"/>
    <property type="evidence" value="ECO:0007669"/>
    <property type="project" value="UniProtKB-KW"/>
</dbReference>
<evidence type="ECO:0000259" key="10">
    <source>
        <dbReference type="Pfam" id="PF18319"/>
    </source>
</evidence>
<dbReference type="Pfam" id="PF17764">
    <property type="entry name" value="PriA_3primeBD"/>
    <property type="match status" value="1"/>
</dbReference>
<feature type="domain" description="Primosomal protein N' 3' DNA-binding" evidence="8">
    <location>
        <begin position="6"/>
        <end position="106"/>
    </location>
</feature>
<comment type="cofactor">
    <cofactor evidence="7">
        <name>Zn(2+)</name>
        <dbReference type="ChEBI" id="CHEBI:29105"/>
    </cofactor>
    <text evidence="7">Binds 2 zinc ions per subunit.</text>
</comment>
<dbReference type="GO" id="GO:1990077">
    <property type="term" value="C:primosome complex"/>
    <property type="evidence" value="ECO:0007669"/>
    <property type="project" value="UniProtKB-UniRule"/>
</dbReference>
<evidence type="ECO:0000313" key="11">
    <source>
        <dbReference type="EMBL" id="TDO87810.1"/>
    </source>
</evidence>
<dbReference type="GO" id="GO:0006302">
    <property type="term" value="P:double-strand break repair"/>
    <property type="evidence" value="ECO:0007669"/>
    <property type="project" value="InterPro"/>
</dbReference>
<dbReference type="Proteomes" id="UP000295064">
    <property type="component" value="Unassembled WGS sequence"/>
</dbReference>
<dbReference type="InterPro" id="IPR041236">
    <property type="entry name" value="PriA_C"/>
</dbReference>
<evidence type="ECO:0000259" key="8">
    <source>
        <dbReference type="Pfam" id="PF17764"/>
    </source>
</evidence>
<dbReference type="RefSeq" id="WP_133515176.1">
    <property type="nucleotide sequence ID" value="NZ_SNWX01000013.1"/>
</dbReference>
<keyword evidence="5 7" id="KW-0238">DNA-binding</keyword>
<feature type="binding site" evidence="7">
    <location>
        <position position="481"/>
    </location>
    <ligand>
        <name>Zn(2+)</name>
        <dbReference type="ChEBI" id="CHEBI:29105"/>
        <label>2</label>
    </ligand>
</feature>
<evidence type="ECO:0000256" key="4">
    <source>
        <dbReference type="ARBA" id="ARBA00022840"/>
    </source>
</evidence>
<dbReference type="GO" id="GO:0006310">
    <property type="term" value="P:DNA recombination"/>
    <property type="evidence" value="ECO:0007669"/>
    <property type="project" value="InterPro"/>
</dbReference>
<accession>A0A4R6LP69</accession>
<feature type="domain" description="PriA DNA helicase Cys-rich region (CRR)" evidence="10">
    <location>
        <begin position="463"/>
        <end position="487"/>
    </location>
</feature>
<feature type="binding site" evidence="7">
    <location>
        <position position="457"/>
    </location>
    <ligand>
        <name>Zn(2+)</name>
        <dbReference type="ChEBI" id="CHEBI:29105"/>
        <label>1</label>
    </ligand>
</feature>